<dbReference type="AlphaFoldDB" id="R1GPR4"/>
<reference evidence="1 2" key="1">
    <citation type="journal article" date="2014" name="PLoS ONE">
        <title>Grimontia indica AK16(T), sp. nov., Isolated from a Seawater Sample Reports the Presence of Pathogenic Genes Similar to Vibrio Genus.</title>
        <authorList>
            <person name="Singh A."/>
            <person name="Vaidya B."/>
            <person name="Khatri I."/>
            <person name="Srinivas T.N."/>
            <person name="Subramanian S."/>
            <person name="Korpole S."/>
            <person name="Pinnaka A.K."/>
        </authorList>
    </citation>
    <scope>NUCLEOTIDE SEQUENCE [LARGE SCALE GENOMIC DNA]</scope>
    <source>
        <strain evidence="1 2">AK16</strain>
    </source>
</reference>
<protein>
    <submittedName>
        <fullName evidence="1">Uncharacterized protein</fullName>
    </submittedName>
</protein>
<dbReference type="EMBL" id="ANFM02000036">
    <property type="protein sequence ID" value="EOD78049.1"/>
    <property type="molecule type" value="Genomic_DNA"/>
</dbReference>
<gene>
    <name evidence="1" type="ORF">D515_03172</name>
</gene>
<comment type="caution">
    <text evidence="1">The sequence shown here is derived from an EMBL/GenBank/DDBJ whole genome shotgun (WGS) entry which is preliminary data.</text>
</comment>
<proteinExistence type="predicted"/>
<keyword evidence="2" id="KW-1185">Reference proteome</keyword>
<name>R1GPR4_9GAMM</name>
<evidence type="ECO:0000313" key="1">
    <source>
        <dbReference type="EMBL" id="EOD78049.1"/>
    </source>
</evidence>
<dbReference type="RefSeq" id="WP_002540891.1">
    <property type="nucleotide sequence ID" value="NZ_ANFM02000036.1"/>
</dbReference>
<sequence>MDNGIFRRISALLGGVRRIDKKQSDVDTKFGMVCGKQCDTYLSL</sequence>
<accession>R1GPR4</accession>
<evidence type="ECO:0000313" key="2">
    <source>
        <dbReference type="Proteomes" id="UP000011223"/>
    </source>
</evidence>
<organism evidence="1 2">
    <name type="scientific">Grimontia indica</name>
    <dbReference type="NCBI Taxonomy" id="1056512"/>
    <lineage>
        <taxon>Bacteria</taxon>
        <taxon>Pseudomonadati</taxon>
        <taxon>Pseudomonadota</taxon>
        <taxon>Gammaproteobacteria</taxon>
        <taxon>Vibrionales</taxon>
        <taxon>Vibrionaceae</taxon>
        <taxon>Grimontia</taxon>
    </lineage>
</organism>
<dbReference type="Proteomes" id="UP000011223">
    <property type="component" value="Unassembled WGS sequence"/>
</dbReference>